<name>A0A1C4VEX8_9ACTN</name>
<sequence length="97" mass="11158">MRPAPVPLALELHRAEGPDWLCEVDGEPFPCPQWRNLPMDNHLRGALLAGFTLFLRQAIRDLRGHPHGPTPPQIVKRFLWFLPMTDDEARAVALRFR</sequence>
<dbReference type="AlphaFoldDB" id="A0A1C4VEX8"/>
<dbReference type="RefSeq" id="WP_256091858.1">
    <property type="nucleotide sequence ID" value="NZ_FMCW01000008.1"/>
</dbReference>
<accession>A0A1C4VEX8</accession>
<reference evidence="1 2" key="1">
    <citation type="submission" date="2016-06" db="EMBL/GenBank/DDBJ databases">
        <authorList>
            <person name="Kjaerup R.B."/>
            <person name="Dalgaard T.S."/>
            <person name="Juul-Madsen H.R."/>
        </authorList>
    </citation>
    <scope>NUCLEOTIDE SEQUENCE [LARGE SCALE GENOMIC DNA]</scope>
    <source>
        <strain evidence="1 2">DSM 45626</strain>
    </source>
</reference>
<organism evidence="1 2">
    <name type="scientific">Micromonospora haikouensis</name>
    <dbReference type="NCBI Taxonomy" id="686309"/>
    <lineage>
        <taxon>Bacteria</taxon>
        <taxon>Bacillati</taxon>
        <taxon>Actinomycetota</taxon>
        <taxon>Actinomycetes</taxon>
        <taxon>Micromonosporales</taxon>
        <taxon>Micromonosporaceae</taxon>
        <taxon>Micromonospora</taxon>
    </lineage>
</organism>
<dbReference type="Proteomes" id="UP000199375">
    <property type="component" value="Unassembled WGS sequence"/>
</dbReference>
<proteinExistence type="predicted"/>
<dbReference type="EMBL" id="FMCW01000008">
    <property type="protein sequence ID" value="SCE82289.1"/>
    <property type="molecule type" value="Genomic_DNA"/>
</dbReference>
<protein>
    <submittedName>
        <fullName evidence="1">Uncharacterized protein</fullName>
    </submittedName>
</protein>
<evidence type="ECO:0000313" key="2">
    <source>
        <dbReference type="Proteomes" id="UP000199375"/>
    </source>
</evidence>
<evidence type="ECO:0000313" key="1">
    <source>
        <dbReference type="EMBL" id="SCE82289.1"/>
    </source>
</evidence>
<gene>
    <name evidence="1" type="ORF">GA0070558_108132</name>
</gene>